<dbReference type="EMBL" id="JALJOR010000007">
    <property type="protein sequence ID" value="KAK9814237.1"/>
    <property type="molecule type" value="Genomic_DNA"/>
</dbReference>
<feature type="domain" description="DNA/RNA non-specific endonuclease/pyrophosphatase/phosphodiesterase" evidence="12">
    <location>
        <begin position="60"/>
        <end position="278"/>
    </location>
</feature>
<evidence type="ECO:0000256" key="5">
    <source>
        <dbReference type="ARBA" id="ARBA00022759"/>
    </source>
</evidence>
<name>A0AAW1Q0K8_9CHLO</name>
<dbReference type="GO" id="GO:0005634">
    <property type="term" value="C:nucleus"/>
    <property type="evidence" value="ECO:0007669"/>
    <property type="project" value="TreeGrafter"/>
</dbReference>
<dbReference type="CDD" id="cd00091">
    <property type="entry name" value="NUC"/>
    <property type="match status" value="1"/>
</dbReference>
<comment type="similarity">
    <text evidence="2">Belongs to the DNA/RNA non-specific endonuclease family.</text>
</comment>
<dbReference type="InterPro" id="IPR001604">
    <property type="entry name" value="Endo_G_ENPP1-like_dom"/>
</dbReference>
<evidence type="ECO:0000313" key="14">
    <source>
        <dbReference type="Proteomes" id="UP001489004"/>
    </source>
</evidence>
<accession>A0AAW1Q0K8</accession>
<dbReference type="PROSITE" id="PS01070">
    <property type="entry name" value="NUCLEASE_NON_SPEC"/>
    <property type="match status" value="1"/>
</dbReference>
<evidence type="ECO:0000259" key="12">
    <source>
        <dbReference type="SMART" id="SM00892"/>
    </source>
</evidence>
<reference evidence="13 14" key="1">
    <citation type="journal article" date="2024" name="Nat. Commun.">
        <title>Phylogenomics reveals the evolutionary origins of lichenization in chlorophyte algae.</title>
        <authorList>
            <person name="Puginier C."/>
            <person name="Libourel C."/>
            <person name="Otte J."/>
            <person name="Skaloud P."/>
            <person name="Haon M."/>
            <person name="Grisel S."/>
            <person name="Petersen M."/>
            <person name="Berrin J.G."/>
            <person name="Delaux P.M."/>
            <person name="Dal Grande F."/>
            <person name="Keller J."/>
        </authorList>
    </citation>
    <scope>NUCLEOTIDE SEQUENCE [LARGE SCALE GENOMIC DNA]</scope>
    <source>
        <strain evidence="13 14">SAG 2043</strain>
    </source>
</reference>
<keyword evidence="5" id="KW-0255">Endonuclease</keyword>
<dbReference type="SMART" id="SM00477">
    <property type="entry name" value="NUC"/>
    <property type="match status" value="1"/>
</dbReference>
<gene>
    <name evidence="13" type="ORF">WJX72_002706</name>
</gene>
<dbReference type="InterPro" id="IPR040255">
    <property type="entry name" value="Non-specific_endonuclease"/>
</dbReference>
<evidence type="ECO:0000256" key="10">
    <source>
        <dbReference type="SAM" id="MobiDB-lite"/>
    </source>
</evidence>
<dbReference type="PANTHER" id="PTHR13966">
    <property type="entry name" value="ENDONUCLEASE RELATED"/>
    <property type="match status" value="1"/>
</dbReference>
<dbReference type="PANTHER" id="PTHR13966:SF5">
    <property type="entry name" value="ENDONUCLEASE G, MITOCHONDRIAL"/>
    <property type="match status" value="1"/>
</dbReference>
<keyword evidence="4 9" id="KW-0479">Metal-binding</keyword>
<dbReference type="Gene3D" id="3.40.570.10">
    <property type="entry name" value="Extracellular Endonuclease, subunit A"/>
    <property type="match status" value="1"/>
</dbReference>
<evidence type="ECO:0000256" key="6">
    <source>
        <dbReference type="ARBA" id="ARBA00022801"/>
    </source>
</evidence>
<dbReference type="InterPro" id="IPR044925">
    <property type="entry name" value="His-Me_finger_sf"/>
</dbReference>
<evidence type="ECO:0000256" key="3">
    <source>
        <dbReference type="ARBA" id="ARBA00022722"/>
    </source>
</evidence>
<evidence type="ECO:0008006" key="15">
    <source>
        <dbReference type="Google" id="ProtNLM"/>
    </source>
</evidence>
<dbReference type="SMART" id="SM00892">
    <property type="entry name" value="Endonuclease_NS"/>
    <property type="match status" value="1"/>
</dbReference>
<evidence type="ECO:0000256" key="7">
    <source>
        <dbReference type="ARBA" id="ARBA00022842"/>
    </source>
</evidence>
<keyword evidence="6" id="KW-0378">Hydrolase</keyword>
<dbReference type="AlphaFoldDB" id="A0AAW1Q0K8"/>
<dbReference type="InterPro" id="IPR018524">
    <property type="entry name" value="DNA/RNA_endonuclease_AS"/>
</dbReference>
<keyword evidence="7" id="KW-0460">Magnesium</keyword>
<dbReference type="InterPro" id="IPR044929">
    <property type="entry name" value="DNA/RNA_non-sp_Endonuclease_sf"/>
</dbReference>
<protein>
    <recommendedName>
        <fullName evidence="15">Endonuclease</fullName>
    </recommendedName>
</protein>
<dbReference type="GO" id="GO:0003676">
    <property type="term" value="F:nucleic acid binding"/>
    <property type="evidence" value="ECO:0007669"/>
    <property type="project" value="InterPro"/>
</dbReference>
<dbReference type="GO" id="GO:0005743">
    <property type="term" value="C:mitochondrial inner membrane"/>
    <property type="evidence" value="ECO:0007669"/>
    <property type="project" value="TreeGrafter"/>
</dbReference>
<dbReference type="GO" id="GO:0004521">
    <property type="term" value="F:RNA endonuclease activity"/>
    <property type="evidence" value="ECO:0007669"/>
    <property type="project" value="TreeGrafter"/>
</dbReference>
<dbReference type="InterPro" id="IPR020821">
    <property type="entry name" value="ENPP1-3/EXOG-like_nuc-like"/>
</dbReference>
<feature type="active site" description="Proton acceptor" evidence="8">
    <location>
        <position position="124"/>
    </location>
</feature>
<feature type="domain" description="ENPP1-3/EXOG-like endonuclease/phosphodiesterase" evidence="11">
    <location>
        <begin position="61"/>
        <end position="278"/>
    </location>
</feature>
<feature type="binding site" evidence="9">
    <location>
        <position position="156"/>
    </location>
    <ligand>
        <name>Mg(2+)</name>
        <dbReference type="ChEBI" id="CHEBI:18420"/>
        <note>catalytic</note>
    </ligand>
</feature>
<dbReference type="SUPFAM" id="SSF54060">
    <property type="entry name" value="His-Me finger endonucleases"/>
    <property type="match status" value="1"/>
</dbReference>
<feature type="region of interest" description="Disordered" evidence="10">
    <location>
        <begin position="316"/>
        <end position="369"/>
    </location>
</feature>
<organism evidence="13 14">
    <name type="scientific">[Myrmecia] bisecta</name>
    <dbReference type="NCBI Taxonomy" id="41462"/>
    <lineage>
        <taxon>Eukaryota</taxon>
        <taxon>Viridiplantae</taxon>
        <taxon>Chlorophyta</taxon>
        <taxon>core chlorophytes</taxon>
        <taxon>Trebouxiophyceae</taxon>
        <taxon>Trebouxiales</taxon>
        <taxon>Trebouxiaceae</taxon>
        <taxon>Myrmecia</taxon>
    </lineage>
</organism>
<evidence type="ECO:0000256" key="9">
    <source>
        <dbReference type="PIRSR" id="PIRSR640255-2"/>
    </source>
</evidence>
<dbReference type="GO" id="GO:0046872">
    <property type="term" value="F:metal ion binding"/>
    <property type="evidence" value="ECO:0007669"/>
    <property type="project" value="UniProtKB-KW"/>
</dbReference>
<evidence type="ECO:0000256" key="8">
    <source>
        <dbReference type="PIRSR" id="PIRSR640255-1"/>
    </source>
</evidence>
<sequence length="415" mass="46497">MMGRLVNSHPFKALLAGATLGGAGTWLLLKQIRPPEPEQDPRLKHKALKYGLPSTENLRFYKNFVVSFDCRLRNPHWVLEHVHTGSHKGDANRKNVEFFEDEGLEEQFRNRLTDFKASGYDRGHLVPAANHKESKEALLETFTLSNVSPQVGKGFNRDYWARFERFVKQLTRDCDDVYIVTGPLYLPKKSGRGYVMQHPMIGEAPRLVAVPTHFYKVVLAECRPRVPFLGSSSGHVVGAFVMPNEAIDPDTPLTAFAVPISSLEEVTGVRFFPAHLNDDRRRALDSTALSWQRTGRQELRQLQAEKQGQDHLLLVEPASGPTEPQSSQGIGQELALESPPRRLGRSRSRRSSKHPQPEPAVQSEEVKLVTGPEGQGSVHICEHTVCKLPAVDWYLAKQRALKAAQGQQLIVSSED</sequence>
<dbReference type="Pfam" id="PF01223">
    <property type="entry name" value="Endonuclease_NS"/>
    <property type="match status" value="1"/>
</dbReference>
<keyword evidence="3" id="KW-0540">Nuclease</keyword>
<evidence type="ECO:0000256" key="4">
    <source>
        <dbReference type="ARBA" id="ARBA00022723"/>
    </source>
</evidence>
<evidence type="ECO:0000259" key="11">
    <source>
        <dbReference type="SMART" id="SM00477"/>
    </source>
</evidence>
<dbReference type="GO" id="GO:0000014">
    <property type="term" value="F:single-stranded DNA endodeoxyribonuclease activity"/>
    <property type="evidence" value="ECO:0007669"/>
    <property type="project" value="TreeGrafter"/>
</dbReference>
<dbReference type="Proteomes" id="UP001489004">
    <property type="component" value="Unassembled WGS sequence"/>
</dbReference>
<evidence type="ECO:0000256" key="1">
    <source>
        <dbReference type="ARBA" id="ARBA00001946"/>
    </source>
</evidence>
<comment type="caution">
    <text evidence="13">The sequence shown here is derived from an EMBL/GenBank/DDBJ whole genome shotgun (WGS) entry which is preliminary data.</text>
</comment>
<feature type="compositionally biased region" description="Basic residues" evidence="10">
    <location>
        <begin position="342"/>
        <end position="353"/>
    </location>
</feature>
<evidence type="ECO:0000256" key="2">
    <source>
        <dbReference type="ARBA" id="ARBA00010052"/>
    </source>
</evidence>
<comment type="cofactor">
    <cofactor evidence="1">
        <name>Mg(2+)</name>
        <dbReference type="ChEBI" id="CHEBI:18420"/>
    </cofactor>
</comment>
<evidence type="ECO:0000313" key="13">
    <source>
        <dbReference type="EMBL" id="KAK9814237.1"/>
    </source>
</evidence>
<keyword evidence="14" id="KW-1185">Reference proteome</keyword>
<proteinExistence type="inferred from homology"/>